<dbReference type="Gene3D" id="1.25.40.10">
    <property type="entry name" value="Tetratricopeptide repeat domain"/>
    <property type="match status" value="1"/>
</dbReference>
<dbReference type="AlphaFoldDB" id="A0A318TWY8"/>
<accession>A0A318TWY8</accession>
<comment type="caution">
    <text evidence="2">The sequence shown here is derived from an EMBL/GenBank/DDBJ whole genome shotgun (WGS) entry which is preliminary data.</text>
</comment>
<dbReference type="SUPFAM" id="SSF48452">
    <property type="entry name" value="TPR-like"/>
    <property type="match status" value="1"/>
</dbReference>
<gene>
    <name evidence="2" type="ORF">BJ122_104107</name>
</gene>
<dbReference type="SMART" id="SM00028">
    <property type="entry name" value="TPR"/>
    <property type="match status" value="2"/>
</dbReference>
<evidence type="ECO:0000256" key="1">
    <source>
        <dbReference type="PROSITE-ProRule" id="PRU00339"/>
    </source>
</evidence>
<dbReference type="InterPro" id="IPR011990">
    <property type="entry name" value="TPR-like_helical_dom_sf"/>
</dbReference>
<sequence>MSSWRSVAISAAIITAIGNGALRAAVDETVEIAPLDPAPCRQAELAHDDDAVIAKCGAVIDHAKTAKADRIAALLARAAAFQAKQQIARALSDYDAVLALDDSRADLFNQRGELRRQQGDRRGALDDFVAALKRDPDHTAARSNQQTLTRELERIGAQLALKGKPSFDCTRARAPVEKAICADPELADLDREIDNVFARRLRAAERGDVAALRRTQQQFLATRASSFGRPGFDLRAVMTARLRELLGTVAH</sequence>
<organism evidence="2 3">
    <name type="scientific">Rhodopseudomonas faecalis</name>
    <dbReference type="NCBI Taxonomy" id="99655"/>
    <lineage>
        <taxon>Bacteria</taxon>
        <taxon>Pseudomonadati</taxon>
        <taxon>Pseudomonadota</taxon>
        <taxon>Alphaproteobacteria</taxon>
        <taxon>Hyphomicrobiales</taxon>
        <taxon>Nitrobacteraceae</taxon>
        <taxon>Rhodopseudomonas</taxon>
    </lineage>
</organism>
<dbReference type="InterPro" id="IPR019734">
    <property type="entry name" value="TPR_rpt"/>
</dbReference>
<dbReference type="Proteomes" id="UP000248148">
    <property type="component" value="Unassembled WGS sequence"/>
</dbReference>
<reference evidence="2 3" key="1">
    <citation type="submission" date="2018-06" db="EMBL/GenBank/DDBJ databases">
        <title>Genomic Encyclopedia of Archaeal and Bacterial Type Strains, Phase II (KMG-II): from individual species to whole genera.</title>
        <authorList>
            <person name="Goeker M."/>
        </authorList>
    </citation>
    <scope>NUCLEOTIDE SEQUENCE [LARGE SCALE GENOMIC DNA]</scope>
    <source>
        <strain evidence="2 3">JCM 11668</strain>
    </source>
</reference>
<dbReference type="EMBL" id="QJTI01000004">
    <property type="protein sequence ID" value="PYF04129.1"/>
    <property type="molecule type" value="Genomic_DNA"/>
</dbReference>
<dbReference type="PROSITE" id="PS50005">
    <property type="entry name" value="TPR"/>
    <property type="match status" value="1"/>
</dbReference>
<proteinExistence type="predicted"/>
<keyword evidence="3" id="KW-1185">Reference proteome</keyword>
<protein>
    <submittedName>
        <fullName evidence="2">Uncharacterized protein</fullName>
    </submittedName>
</protein>
<evidence type="ECO:0000313" key="3">
    <source>
        <dbReference type="Proteomes" id="UP000248148"/>
    </source>
</evidence>
<keyword evidence="1" id="KW-0802">TPR repeat</keyword>
<feature type="repeat" description="TPR" evidence="1">
    <location>
        <begin position="105"/>
        <end position="138"/>
    </location>
</feature>
<evidence type="ECO:0000313" key="2">
    <source>
        <dbReference type="EMBL" id="PYF04129.1"/>
    </source>
</evidence>
<dbReference type="RefSeq" id="WP_146227153.1">
    <property type="nucleotide sequence ID" value="NZ_QJTI01000004.1"/>
</dbReference>
<dbReference type="OrthoDB" id="7066062at2"/>
<name>A0A318TWY8_9BRAD</name>